<organism evidence="1">
    <name type="scientific">uncultured marine virus</name>
    <dbReference type="NCBI Taxonomy" id="186617"/>
    <lineage>
        <taxon>Viruses</taxon>
        <taxon>environmental samples</taxon>
    </lineage>
</organism>
<accession>A0A0F7LB65</accession>
<dbReference type="EMBL" id="KR029606">
    <property type="protein sequence ID" value="AKH48607.1"/>
    <property type="molecule type" value="Genomic_DNA"/>
</dbReference>
<proteinExistence type="predicted"/>
<reference evidence="1" key="2">
    <citation type="submission" date="2015-03" db="EMBL/GenBank/DDBJ databases">
        <authorList>
            <person name="Chow C.-E.T."/>
            <person name="Winget D.M."/>
            <person name="White R.A.III."/>
            <person name="Hallam S.J."/>
            <person name="Suttle C.A."/>
        </authorList>
    </citation>
    <scope>NUCLEOTIDE SEQUENCE</scope>
    <source>
        <strain evidence="1">Oxic1_11</strain>
    </source>
</reference>
<evidence type="ECO:0000313" key="1">
    <source>
        <dbReference type="EMBL" id="AKH48607.1"/>
    </source>
</evidence>
<sequence length="56" mass="6656">MTLHHLTHKPLLSQWEEQWMMLLSLLQLVQPQQVKLVLVVNLLKQQSLLMLVQEQV</sequence>
<protein>
    <submittedName>
        <fullName evidence="1">Uncharacterized protein</fullName>
    </submittedName>
</protein>
<reference evidence="1" key="1">
    <citation type="journal article" date="2015" name="Front. Microbiol.">
        <title>Combining genomic sequencing methods to explore viral diversity and reveal potential virus-host interactions.</title>
        <authorList>
            <person name="Chow C.E."/>
            <person name="Winget D.M."/>
            <person name="White R.A.III."/>
            <person name="Hallam S.J."/>
            <person name="Suttle C.A."/>
        </authorList>
    </citation>
    <scope>NUCLEOTIDE SEQUENCE</scope>
    <source>
        <strain evidence="1">Oxic1_11</strain>
    </source>
</reference>
<name>A0A0F7LB65_9VIRU</name>